<dbReference type="GeneID" id="34573573"/>
<name>A0A1F5LU40_PENAI</name>
<organism evidence="3 4">
    <name type="scientific">Penicillium arizonense</name>
    <dbReference type="NCBI Taxonomy" id="1835702"/>
    <lineage>
        <taxon>Eukaryota</taxon>
        <taxon>Fungi</taxon>
        <taxon>Dikarya</taxon>
        <taxon>Ascomycota</taxon>
        <taxon>Pezizomycotina</taxon>
        <taxon>Eurotiomycetes</taxon>
        <taxon>Eurotiomycetidae</taxon>
        <taxon>Eurotiales</taxon>
        <taxon>Aspergillaceae</taxon>
        <taxon>Penicillium</taxon>
    </lineage>
</organism>
<evidence type="ECO:0000313" key="4">
    <source>
        <dbReference type="Proteomes" id="UP000177622"/>
    </source>
</evidence>
<dbReference type="InterPro" id="IPR051411">
    <property type="entry name" value="Polyketide_trans_af380"/>
</dbReference>
<dbReference type="ESTHER" id="neofi-a1da82">
    <property type="family name" value="Thiohydrolase"/>
</dbReference>
<evidence type="ECO:0000313" key="3">
    <source>
        <dbReference type="EMBL" id="OGE56626.1"/>
    </source>
</evidence>
<dbReference type="Gene3D" id="1.10.10.800">
    <property type="match status" value="1"/>
</dbReference>
<comment type="caution">
    <text evidence="3">The sequence shown here is derived from an EMBL/GenBank/DDBJ whole genome shotgun (WGS) entry which is preliminary data.</text>
</comment>
<protein>
    <recommendedName>
        <fullName evidence="2">Serine aminopeptidase S33 domain-containing protein</fullName>
    </recommendedName>
</protein>
<dbReference type="Gene3D" id="3.40.50.1820">
    <property type="entry name" value="alpha/beta hydrolase"/>
    <property type="match status" value="1"/>
</dbReference>
<comment type="similarity">
    <text evidence="1">Belongs to the polyketide transferase af380 family.</text>
</comment>
<dbReference type="Pfam" id="PF12146">
    <property type="entry name" value="Hydrolase_4"/>
    <property type="match status" value="1"/>
</dbReference>
<feature type="domain" description="Serine aminopeptidase S33" evidence="2">
    <location>
        <begin position="46"/>
        <end position="267"/>
    </location>
</feature>
<dbReference type="InterPro" id="IPR022742">
    <property type="entry name" value="Hydrolase_4"/>
</dbReference>
<sequence length="292" mass="32633">MNREDVEFPTFDGLTLRGWLYPGTIRGPAIVMNQGFNTPKEILLPDVAGWFQQQGVTVLLYDNRCIGASDGEPRNDVKPAKLVEDFHDALTFMARHPMVDEDKITLYGYSFSAMTALVAAGLDHRVGAVISVTPIANYDFREKEKNNVMALAMQDRVSAIAGNDPVYIPFVGDDGYNPAGWGNQYNMEQFRAFLGTSFFTNQTTVQSYYHVLAWQPYGAMRLIKGTPAMMVTPAEDTISTPADQKAVFDMIAEPQKEFDLVAGRGHMDVINGEGAEEVLQRQLDFMKKYLDF</sequence>
<gene>
    <name evidence="3" type="ORF">PENARI_c003G12129</name>
</gene>
<dbReference type="GO" id="GO:0072330">
    <property type="term" value="P:monocarboxylic acid biosynthetic process"/>
    <property type="evidence" value="ECO:0007669"/>
    <property type="project" value="UniProtKB-ARBA"/>
</dbReference>
<dbReference type="SUPFAM" id="SSF53474">
    <property type="entry name" value="alpha/beta-Hydrolases"/>
    <property type="match status" value="1"/>
</dbReference>
<accession>A0A1F5LU40</accession>
<dbReference type="Proteomes" id="UP000177622">
    <property type="component" value="Unassembled WGS sequence"/>
</dbReference>
<dbReference type="STRING" id="1835702.A0A1F5LU40"/>
<dbReference type="PANTHER" id="PTHR47751:SF2">
    <property type="entry name" value="DLTD N-TERMINAL DOMAIN PROTEIN (AFU_ORTHOLOGUE AFUA_8G00380)-RELATED"/>
    <property type="match status" value="1"/>
</dbReference>
<dbReference type="OrthoDB" id="2498029at2759"/>
<dbReference type="InterPro" id="IPR029058">
    <property type="entry name" value="AB_hydrolase_fold"/>
</dbReference>
<reference evidence="3 4" key="1">
    <citation type="journal article" date="2016" name="Sci. Rep.">
        <title>Penicillium arizonense, a new, genome sequenced fungal species, reveals a high chemical diversity in secreted metabolites.</title>
        <authorList>
            <person name="Grijseels S."/>
            <person name="Nielsen J.C."/>
            <person name="Randelovic M."/>
            <person name="Nielsen J."/>
            <person name="Nielsen K.F."/>
            <person name="Workman M."/>
            <person name="Frisvad J.C."/>
        </authorList>
    </citation>
    <scope>NUCLEOTIDE SEQUENCE [LARGE SCALE GENOMIC DNA]</scope>
    <source>
        <strain evidence="3 4">CBS 141311</strain>
    </source>
</reference>
<proteinExistence type="inferred from homology"/>
<dbReference type="PANTHER" id="PTHR47751">
    <property type="entry name" value="SUPERFAMILY HYDROLASE, PUTATIVE (AFU_ORTHOLOGUE AFUA_2G16580)-RELATED"/>
    <property type="match status" value="1"/>
</dbReference>
<dbReference type="RefSeq" id="XP_022492054.1">
    <property type="nucleotide sequence ID" value="XM_022628839.1"/>
</dbReference>
<keyword evidence="4" id="KW-1185">Reference proteome</keyword>
<evidence type="ECO:0000259" key="2">
    <source>
        <dbReference type="Pfam" id="PF12146"/>
    </source>
</evidence>
<evidence type="ECO:0000256" key="1">
    <source>
        <dbReference type="ARBA" id="ARBA00029464"/>
    </source>
</evidence>
<dbReference type="EMBL" id="LXJU01000003">
    <property type="protein sequence ID" value="OGE56626.1"/>
    <property type="molecule type" value="Genomic_DNA"/>
</dbReference>
<dbReference type="GO" id="GO:0017000">
    <property type="term" value="P:antibiotic biosynthetic process"/>
    <property type="evidence" value="ECO:0007669"/>
    <property type="project" value="UniProtKB-ARBA"/>
</dbReference>
<dbReference type="AlphaFoldDB" id="A0A1F5LU40"/>